<comment type="caution">
    <text evidence="1">The sequence shown here is derived from an EMBL/GenBank/DDBJ whole genome shotgun (WGS) entry which is preliminary data.</text>
</comment>
<accession>A0A1Y1YLE7</accession>
<proteinExistence type="predicted"/>
<organism evidence="1 2">
    <name type="scientific">Basidiobolus meristosporus CBS 931.73</name>
    <dbReference type="NCBI Taxonomy" id="1314790"/>
    <lineage>
        <taxon>Eukaryota</taxon>
        <taxon>Fungi</taxon>
        <taxon>Fungi incertae sedis</taxon>
        <taxon>Zoopagomycota</taxon>
        <taxon>Entomophthoromycotina</taxon>
        <taxon>Basidiobolomycetes</taxon>
        <taxon>Basidiobolales</taxon>
        <taxon>Basidiobolaceae</taxon>
        <taxon>Basidiobolus</taxon>
    </lineage>
</organism>
<keyword evidence="2" id="KW-1185">Reference proteome</keyword>
<gene>
    <name evidence="1" type="ORF">K493DRAFT_313652</name>
</gene>
<dbReference type="EMBL" id="MCFE01000114">
    <property type="protein sequence ID" value="ORX98404.1"/>
    <property type="molecule type" value="Genomic_DNA"/>
</dbReference>
<name>A0A1Y1YLE7_9FUNG</name>
<evidence type="ECO:0000313" key="1">
    <source>
        <dbReference type="EMBL" id="ORX98404.1"/>
    </source>
</evidence>
<reference evidence="1 2" key="1">
    <citation type="submission" date="2016-07" db="EMBL/GenBank/DDBJ databases">
        <title>Pervasive Adenine N6-methylation of Active Genes in Fungi.</title>
        <authorList>
            <consortium name="DOE Joint Genome Institute"/>
            <person name="Mondo S.J."/>
            <person name="Dannebaum R.O."/>
            <person name="Kuo R.C."/>
            <person name="Labutti K."/>
            <person name="Haridas S."/>
            <person name="Kuo A."/>
            <person name="Salamov A."/>
            <person name="Ahrendt S.R."/>
            <person name="Lipzen A."/>
            <person name="Sullivan W."/>
            <person name="Andreopoulos W.B."/>
            <person name="Clum A."/>
            <person name="Lindquist E."/>
            <person name="Daum C."/>
            <person name="Ramamoorthy G.K."/>
            <person name="Gryganskyi A."/>
            <person name="Culley D."/>
            <person name="Magnuson J.K."/>
            <person name="James T.Y."/>
            <person name="O'Malley M.A."/>
            <person name="Stajich J.E."/>
            <person name="Spatafora J.W."/>
            <person name="Visel A."/>
            <person name="Grigoriev I.V."/>
        </authorList>
    </citation>
    <scope>NUCLEOTIDE SEQUENCE [LARGE SCALE GENOMIC DNA]</scope>
    <source>
        <strain evidence="1 2">CBS 931.73</strain>
    </source>
</reference>
<dbReference type="AlphaFoldDB" id="A0A1Y1YLE7"/>
<dbReference type="Proteomes" id="UP000193498">
    <property type="component" value="Unassembled WGS sequence"/>
</dbReference>
<evidence type="ECO:0000313" key="2">
    <source>
        <dbReference type="Proteomes" id="UP000193498"/>
    </source>
</evidence>
<sequence length="295" mass="34610">MNHERFLPRHYEKLILRIIFSLDQELVHSIPFLKRDSMANYTCALLNFLPAGSTSTDILLEPLKYLKSIADKTSNTYFVVDAVRGRLKKKALLVSEKSISRMMKSIATRVQMIHRERCLLVPYPRNKTLYLIYCRDLYGNNVSVHYPQFKSKRSFATHEMIREAIFSKRVKFYKDNDQLFDLMGGSKMKVPSFEVIKRAIVSEELSMPTSYDLLVLQLMAIEYDQRSEKGVPRTSIPYEYVAACKRLFNESWVDAKIGRKFYRMLNGYRNNMGDGDIYNDTYNVFAFENDFSMDY</sequence>
<protein>
    <submittedName>
        <fullName evidence="1">Uncharacterized protein</fullName>
    </submittedName>
</protein>
<dbReference type="InParanoid" id="A0A1Y1YLE7"/>